<evidence type="ECO:0000256" key="10">
    <source>
        <dbReference type="PROSITE-ProRule" id="PRU00284"/>
    </source>
</evidence>
<evidence type="ECO:0000259" key="13">
    <source>
        <dbReference type="PROSITE" id="PS50885"/>
    </source>
</evidence>
<organism evidence="15 16">
    <name type="scientific">Pseudomonas fulva (strain 12-X)</name>
    <dbReference type="NCBI Taxonomy" id="743720"/>
    <lineage>
        <taxon>Bacteria</taxon>
        <taxon>Pseudomonadati</taxon>
        <taxon>Pseudomonadota</taxon>
        <taxon>Gammaproteobacteria</taxon>
        <taxon>Pseudomonadales</taxon>
        <taxon>Pseudomonadaceae</taxon>
        <taxon>Pseudomonas</taxon>
    </lineage>
</organism>
<dbReference type="Pfam" id="PF00015">
    <property type="entry name" value="MCPsignal"/>
    <property type="match status" value="1"/>
</dbReference>
<name>F6A9D3_PSEF1</name>
<dbReference type="GO" id="GO:0005886">
    <property type="term" value="C:plasma membrane"/>
    <property type="evidence" value="ECO:0007669"/>
    <property type="project" value="UniProtKB-SubCell"/>
</dbReference>
<evidence type="ECO:0000256" key="5">
    <source>
        <dbReference type="ARBA" id="ARBA00022692"/>
    </source>
</evidence>
<evidence type="ECO:0000313" key="15">
    <source>
        <dbReference type="EMBL" id="AEF23134.1"/>
    </source>
</evidence>
<dbReference type="Proteomes" id="UP000000686">
    <property type="component" value="Chromosome"/>
</dbReference>
<reference evidence="15 16" key="1">
    <citation type="submission" date="2011-04" db="EMBL/GenBank/DDBJ databases">
        <title>Complete sequence of Pseudomonas fulva 12-X.</title>
        <authorList>
            <consortium name="US DOE Joint Genome Institute"/>
            <person name="Lucas S."/>
            <person name="Han J."/>
            <person name="Lapidus A."/>
            <person name="Cheng J.-F."/>
            <person name="Goodwin L."/>
            <person name="Pitluck S."/>
            <person name="Peters L."/>
            <person name="Mikhailova N."/>
            <person name="Pagani I."/>
            <person name="Davenport K."/>
            <person name="Han C."/>
            <person name="Tapia R."/>
            <person name="Land M."/>
            <person name="Hauser L."/>
            <person name="Kyrpides N."/>
            <person name="Ivanova N."/>
            <person name="Pagani I."/>
            <person name="Lcollab F.I."/>
            <person name="Woyke T."/>
        </authorList>
    </citation>
    <scope>NUCLEOTIDE SEQUENCE [LARGE SCALE GENOMIC DNA]</scope>
    <source>
        <strain evidence="16">12-X</strain>
    </source>
</reference>
<dbReference type="SUPFAM" id="SSF58104">
    <property type="entry name" value="Methyl-accepting chemotaxis protein (MCP) signaling domain"/>
    <property type="match status" value="1"/>
</dbReference>
<feature type="transmembrane region" description="Helical" evidence="11">
    <location>
        <begin position="285"/>
        <end position="308"/>
    </location>
</feature>
<dbReference type="EMBL" id="CP002727">
    <property type="protein sequence ID" value="AEF23134.1"/>
    <property type="molecule type" value="Genomic_DNA"/>
</dbReference>
<gene>
    <name evidence="15" type="ordered locus">Psefu_3171</name>
</gene>
<feature type="domain" description="HAMP" evidence="13">
    <location>
        <begin position="310"/>
        <end position="362"/>
    </location>
</feature>
<dbReference type="Gene3D" id="1.20.1440.210">
    <property type="match status" value="2"/>
</dbReference>
<keyword evidence="8 10" id="KW-0807">Transducer</keyword>
<accession>F6A9D3</accession>
<dbReference type="FunFam" id="1.10.287.950:FF:000001">
    <property type="entry name" value="Methyl-accepting chemotaxis sensory transducer"/>
    <property type="match status" value="1"/>
</dbReference>
<evidence type="ECO:0000256" key="3">
    <source>
        <dbReference type="ARBA" id="ARBA00022481"/>
    </source>
</evidence>
<sequence length="639" mass="68710">MYHWLANVSVAKKLMIGFGLLLVMSLLIFWSGWSSISGLSYRMDRMGAVNKLMDDMGDMRLARGDYLQSQGNVDNAKALGAKIETTAQTLAGLKAFFTTPFNLKHLDDMTQSLQAYRVGVDGLKAAYQQIDASRLVRRTTGDKALQLLDGLDKYVTESADVETQYKVYRAVKDVQMQFLFARFETRAYTYSNNPKSFDAAAGAVDKTLASLGVLRQALDSADGAALAELGQVVQGYRDSLQTHQAALQQINASSAEVQKQGDNMLHISQELYANQMQLRAEDTDMAAWTMGLCLLLALTLGVIGAVLITRQIAPPLRAALQNVRRIAAGDLTYQATSRRGDEIGQLEQGLDEMASNLRQLICHIGDGATQIASATEELSAITQQTRAGASEQKLETEQVATAMHEMTTTVHDVARNAVDTASAVDHAARDANDGARIVLKAIEQIENLTGEVQLTSDAIGSLAAESDRIGSMLDVIKSVAEQTNLLALNAAIEAARAGEAGRGFAVVADEVRGLAQRTQQSTQEIEGLIGALQQGTRNAVQRMDASLSLTTDSVELARNAGQALSSITANISAVQSMTQQIAAAAEQQGAVAEEINRSVLNVRSITDQAYTASEQTSEASQELAKLGGALQSQVQRFRV</sequence>
<feature type="domain" description="HBM" evidence="14">
    <location>
        <begin position="41"/>
        <end position="283"/>
    </location>
</feature>
<dbReference type="InterPro" id="IPR032255">
    <property type="entry name" value="HBM"/>
</dbReference>
<dbReference type="CDD" id="cd06225">
    <property type="entry name" value="HAMP"/>
    <property type="match status" value="1"/>
</dbReference>
<dbReference type="GO" id="GO:0007165">
    <property type="term" value="P:signal transduction"/>
    <property type="evidence" value="ECO:0007669"/>
    <property type="project" value="UniProtKB-KW"/>
</dbReference>
<dbReference type="InterPro" id="IPR003660">
    <property type="entry name" value="HAMP_dom"/>
</dbReference>
<evidence type="ECO:0000259" key="12">
    <source>
        <dbReference type="PROSITE" id="PS50111"/>
    </source>
</evidence>
<dbReference type="GO" id="GO:0004888">
    <property type="term" value="F:transmembrane signaling receptor activity"/>
    <property type="evidence" value="ECO:0007669"/>
    <property type="project" value="InterPro"/>
</dbReference>
<evidence type="ECO:0000313" key="16">
    <source>
        <dbReference type="Proteomes" id="UP000000686"/>
    </source>
</evidence>
<dbReference type="HOGENOM" id="CLU_000445_107_27_6"/>
<keyword evidence="6 11" id="KW-1133">Transmembrane helix</keyword>
<keyword evidence="3" id="KW-0488">Methylation</keyword>
<dbReference type="SMART" id="SM00283">
    <property type="entry name" value="MA"/>
    <property type="match status" value="1"/>
</dbReference>
<dbReference type="PANTHER" id="PTHR32089">
    <property type="entry name" value="METHYL-ACCEPTING CHEMOTAXIS PROTEIN MCPB"/>
    <property type="match status" value="1"/>
</dbReference>
<dbReference type="PROSITE" id="PS50111">
    <property type="entry name" value="CHEMOTAXIS_TRANSDUC_2"/>
    <property type="match status" value="1"/>
</dbReference>
<dbReference type="PROSITE" id="PS51753">
    <property type="entry name" value="HBM"/>
    <property type="match status" value="1"/>
</dbReference>
<dbReference type="AlphaFoldDB" id="F6A9D3"/>
<dbReference type="SMART" id="SM01358">
    <property type="entry name" value="HBM"/>
    <property type="match status" value="1"/>
</dbReference>
<dbReference type="KEGG" id="pfv:Psefu_3171"/>
<proteinExistence type="inferred from homology"/>
<dbReference type="PRINTS" id="PR00260">
    <property type="entry name" value="CHEMTRNSDUCR"/>
</dbReference>
<dbReference type="OrthoDB" id="9795078at2"/>
<dbReference type="Pfam" id="PF00672">
    <property type="entry name" value="HAMP"/>
    <property type="match status" value="1"/>
</dbReference>
<dbReference type="Gene3D" id="1.10.287.950">
    <property type="entry name" value="Methyl-accepting chemotaxis protein"/>
    <property type="match status" value="1"/>
</dbReference>
<dbReference type="InterPro" id="IPR004089">
    <property type="entry name" value="MCPsignal_dom"/>
</dbReference>
<comment type="similarity">
    <text evidence="9">Belongs to the methyl-accepting chemotaxis (MCP) protein family.</text>
</comment>
<keyword evidence="4" id="KW-0145">Chemotaxis</keyword>
<dbReference type="Pfam" id="PF16591">
    <property type="entry name" value="HBM"/>
    <property type="match status" value="1"/>
</dbReference>
<dbReference type="PROSITE" id="PS50885">
    <property type="entry name" value="HAMP"/>
    <property type="match status" value="1"/>
</dbReference>
<evidence type="ECO:0000256" key="6">
    <source>
        <dbReference type="ARBA" id="ARBA00022989"/>
    </source>
</evidence>
<evidence type="ECO:0000259" key="14">
    <source>
        <dbReference type="PROSITE" id="PS51753"/>
    </source>
</evidence>
<evidence type="ECO:0000256" key="7">
    <source>
        <dbReference type="ARBA" id="ARBA00023136"/>
    </source>
</evidence>
<evidence type="ECO:0000256" key="9">
    <source>
        <dbReference type="ARBA" id="ARBA00029447"/>
    </source>
</evidence>
<evidence type="ECO:0000256" key="4">
    <source>
        <dbReference type="ARBA" id="ARBA00022500"/>
    </source>
</evidence>
<comment type="subcellular location">
    <subcellularLocation>
        <location evidence="1">Cell membrane</location>
        <topology evidence="1">Multi-pass membrane protein</topology>
    </subcellularLocation>
</comment>
<keyword evidence="7 11" id="KW-0472">Membrane</keyword>
<dbReference type="CDD" id="cd11386">
    <property type="entry name" value="MCP_signal"/>
    <property type="match status" value="1"/>
</dbReference>
<dbReference type="InterPro" id="IPR004090">
    <property type="entry name" value="Chemotax_Me-accpt_rcpt"/>
</dbReference>
<dbReference type="STRING" id="743720.Psefu_3171"/>
<protein>
    <submittedName>
        <fullName evidence="15">Methyl-accepting chemotaxis sensory transducer</fullName>
    </submittedName>
</protein>
<feature type="transmembrane region" description="Helical" evidence="11">
    <location>
        <begin position="14"/>
        <end position="36"/>
    </location>
</feature>
<evidence type="ECO:0000256" key="11">
    <source>
        <dbReference type="SAM" id="Phobius"/>
    </source>
</evidence>
<keyword evidence="2" id="KW-1003">Cell membrane</keyword>
<evidence type="ECO:0000256" key="8">
    <source>
        <dbReference type="ARBA" id="ARBA00023224"/>
    </source>
</evidence>
<evidence type="ECO:0000256" key="2">
    <source>
        <dbReference type="ARBA" id="ARBA00022475"/>
    </source>
</evidence>
<keyword evidence="16" id="KW-1185">Reference proteome</keyword>
<dbReference type="GO" id="GO:0006935">
    <property type="term" value="P:chemotaxis"/>
    <property type="evidence" value="ECO:0007669"/>
    <property type="project" value="UniProtKB-KW"/>
</dbReference>
<dbReference type="eggNOG" id="COG0840">
    <property type="taxonomic scope" value="Bacteria"/>
</dbReference>
<evidence type="ECO:0000256" key="1">
    <source>
        <dbReference type="ARBA" id="ARBA00004651"/>
    </source>
</evidence>
<keyword evidence="5 11" id="KW-0812">Transmembrane</keyword>
<dbReference type="SMART" id="SM00304">
    <property type="entry name" value="HAMP"/>
    <property type="match status" value="1"/>
</dbReference>
<dbReference type="PANTHER" id="PTHR32089:SF120">
    <property type="entry name" value="METHYL-ACCEPTING CHEMOTAXIS PROTEIN TLPQ"/>
    <property type="match status" value="1"/>
</dbReference>
<feature type="domain" description="Methyl-accepting transducer" evidence="12">
    <location>
        <begin position="367"/>
        <end position="603"/>
    </location>
</feature>